<accession>A0A843WRY3</accession>
<proteinExistence type="predicted"/>
<dbReference type="Proteomes" id="UP000652761">
    <property type="component" value="Unassembled WGS sequence"/>
</dbReference>
<protein>
    <submittedName>
        <fullName evidence="1">Uncharacterized protein</fullName>
    </submittedName>
</protein>
<organism evidence="1 2">
    <name type="scientific">Colocasia esculenta</name>
    <name type="common">Wild taro</name>
    <name type="synonym">Arum esculentum</name>
    <dbReference type="NCBI Taxonomy" id="4460"/>
    <lineage>
        <taxon>Eukaryota</taxon>
        <taxon>Viridiplantae</taxon>
        <taxon>Streptophyta</taxon>
        <taxon>Embryophyta</taxon>
        <taxon>Tracheophyta</taxon>
        <taxon>Spermatophyta</taxon>
        <taxon>Magnoliopsida</taxon>
        <taxon>Liliopsida</taxon>
        <taxon>Araceae</taxon>
        <taxon>Aroideae</taxon>
        <taxon>Colocasieae</taxon>
        <taxon>Colocasia</taxon>
    </lineage>
</organism>
<keyword evidence="2" id="KW-1185">Reference proteome</keyword>
<evidence type="ECO:0000313" key="2">
    <source>
        <dbReference type="Proteomes" id="UP000652761"/>
    </source>
</evidence>
<reference evidence="1" key="1">
    <citation type="submission" date="2017-07" db="EMBL/GenBank/DDBJ databases">
        <title>Taro Niue Genome Assembly and Annotation.</title>
        <authorList>
            <person name="Atibalentja N."/>
            <person name="Keating K."/>
            <person name="Fields C.J."/>
        </authorList>
    </citation>
    <scope>NUCLEOTIDE SEQUENCE</scope>
    <source>
        <strain evidence="1">Niue_2</strain>
        <tissue evidence="1">Leaf</tissue>
    </source>
</reference>
<name>A0A843WRY3_COLES</name>
<sequence>MTRNYMVLHFSSLFDASLNSYLRSSSPDRLVQEMCRWAGMNRNLENTQTDDKLQKERKC</sequence>
<dbReference type="EMBL" id="NMUH01005447">
    <property type="protein sequence ID" value="MQM12779.1"/>
    <property type="molecule type" value="Genomic_DNA"/>
</dbReference>
<gene>
    <name evidence="1" type="ORF">Taro_045698</name>
</gene>
<comment type="caution">
    <text evidence="1">The sequence shown here is derived from an EMBL/GenBank/DDBJ whole genome shotgun (WGS) entry which is preliminary data.</text>
</comment>
<evidence type="ECO:0000313" key="1">
    <source>
        <dbReference type="EMBL" id="MQM12779.1"/>
    </source>
</evidence>
<dbReference type="AlphaFoldDB" id="A0A843WRY3"/>